<accession>A0ABN7ERB9</accession>
<dbReference type="PANTHER" id="PTHR31212:SF4">
    <property type="entry name" value="ALPHA-KETOGLUTARATE-DEPENDENT DIOXYGENASE ALKB HOMOLOG 3"/>
    <property type="match status" value="1"/>
</dbReference>
<sequence>MKISELKNLIVLKNNILKDSEVILHHLKHDIIWDCSIMSRKTASFGIPYNYSNIQYKESKIPNFFDELIGFVKLFNGFVPNNCLINFYHDNKSKMGFHSDQIDILYKDTGIAIFSFGSSRILRFKNKIDFNIIYDLLLENNSYFYMSQEVQDEWLHSVLPDITNEKNERYSLTFRKIMF</sequence>
<dbReference type="PANTHER" id="PTHR31212">
    <property type="entry name" value="ALPHA-KETOGLUTARATE-DEPENDENT DIOXYGENASE ALKB HOMOLOG 3"/>
    <property type="match status" value="1"/>
</dbReference>
<protein>
    <recommendedName>
        <fullName evidence="1">Fe2OG dioxygenase domain-containing protein</fullName>
    </recommendedName>
</protein>
<reference evidence="2 3" key="1">
    <citation type="submission" date="2020-02" db="EMBL/GenBank/DDBJ databases">
        <authorList>
            <person name="Criscuolo A."/>
        </authorList>
    </citation>
    <scope>NUCLEOTIDE SEQUENCE [LARGE SCALE GENOMIC DNA]</scope>
    <source>
        <strain evidence="2">CECT7796</strain>
    </source>
</reference>
<dbReference type="InterPro" id="IPR032854">
    <property type="entry name" value="ALKBH3"/>
</dbReference>
<dbReference type="SUPFAM" id="SSF51197">
    <property type="entry name" value="Clavaminate synthase-like"/>
    <property type="match status" value="1"/>
</dbReference>
<gene>
    <name evidence="2" type="ORF">FLACOL7796_04736</name>
</gene>
<dbReference type="InterPro" id="IPR027450">
    <property type="entry name" value="AlkB-like"/>
</dbReference>
<evidence type="ECO:0000313" key="3">
    <source>
        <dbReference type="Proteomes" id="UP000474567"/>
    </source>
</evidence>
<dbReference type="RefSeq" id="WP_173968518.1">
    <property type="nucleotide sequence ID" value="NZ_CADCST010000194.1"/>
</dbReference>
<dbReference type="Pfam" id="PF13532">
    <property type="entry name" value="2OG-FeII_Oxy_2"/>
    <property type="match status" value="1"/>
</dbReference>
<keyword evidence="3" id="KW-1185">Reference proteome</keyword>
<organism evidence="2 3">
    <name type="scientific">Flavobacterium collinsii</name>
    <dbReference type="NCBI Taxonomy" id="1114861"/>
    <lineage>
        <taxon>Bacteria</taxon>
        <taxon>Pseudomonadati</taxon>
        <taxon>Bacteroidota</taxon>
        <taxon>Flavobacteriia</taxon>
        <taxon>Flavobacteriales</taxon>
        <taxon>Flavobacteriaceae</taxon>
        <taxon>Flavobacterium</taxon>
    </lineage>
</organism>
<dbReference type="Gene3D" id="2.60.120.590">
    <property type="entry name" value="Alpha-ketoglutarate-dependent dioxygenase AlkB-like"/>
    <property type="match status" value="1"/>
</dbReference>
<dbReference type="InterPro" id="IPR005123">
    <property type="entry name" value="Oxoglu/Fe-dep_dioxygenase_dom"/>
</dbReference>
<evidence type="ECO:0000259" key="1">
    <source>
        <dbReference type="PROSITE" id="PS51471"/>
    </source>
</evidence>
<dbReference type="PROSITE" id="PS51471">
    <property type="entry name" value="FE2OG_OXY"/>
    <property type="match status" value="1"/>
</dbReference>
<evidence type="ECO:0000313" key="2">
    <source>
        <dbReference type="EMBL" id="CAA9203421.1"/>
    </source>
</evidence>
<dbReference type="EMBL" id="CADCST010000194">
    <property type="protein sequence ID" value="CAA9203421.1"/>
    <property type="molecule type" value="Genomic_DNA"/>
</dbReference>
<name>A0ABN7ERB9_9FLAO</name>
<dbReference type="Proteomes" id="UP000474567">
    <property type="component" value="Unassembled WGS sequence"/>
</dbReference>
<feature type="domain" description="Fe2OG dioxygenase" evidence="1">
    <location>
        <begin position="79"/>
        <end position="178"/>
    </location>
</feature>
<comment type="caution">
    <text evidence="2">The sequence shown here is derived from an EMBL/GenBank/DDBJ whole genome shotgun (WGS) entry which is preliminary data.</text>
</comment>
<dbReference type="InterPro" id="IPR037151">
    <property type="entry name" value="AlkB-like_sf"/>
</dbReference>
<proteinExistence type="predicted"/>